<keyword evidence="2" id="KW-0282">Flagellum</keyword>
<gene>
    <name evidence="2" type="ORF">DFP79_2795</name>
</gene>
<dbReference type="SUPFAM" id="SSF160214">
    <property type="entry name" value="FlaG-like"/>
    <property type="match status" value="1"/>
</dbReference>
<keyword evidence="2" id="KW-0966">Cell projection</keyword>
<keyword evidence="2" id="KW-0969">Cilium</keyword>
<dbReference type="OrthoDB" id="5741693at2"/>
<dbReference type="Proteomes" id="UP000294656">
    <property type="component" value="Unassembled WGS sequence"/>
</dbReference>
<dbReference type="Gene3D" id="3.30.160.170">
    <property type="entry name" value="FlaG-like"/>
    <property type="match status" value="1"/>
</dbReference>
<dbReference type="PANTHER" id="PTHR37166:SF1">
    <property type="entry name" value="PROTEIN FLAG"/>
    <property type="match status" value="1"/>
</dbReference>
<dbReference type="EMBL" id="SNXC01000014">
    <property type="protein sequence ID" value="TDO96223.1"/>
    <property type="molecule type" value="Genomic_DNA"/>
</dbReference>
<organism evidence="2 3">
    <name type="scientific">Marinomonas balearica</name>
    <dbReference type="NCBI Taxonomy" id="491947"/>
    <lineage>
        <taxon>Bacteria</taxon>
        <taxon>Pseudomonadati</taxon>
        <taxon>Pseudomonadota</taxon>
        <taxon>Gammaproteobacteria</taxon>
        <taxon>Oceanospirillales</taxon>
        <taxon>Oceanospirillaceae</taxon>
        <taxon>Marinomonas</taxon>
    </lineage>
</organism>
<evidence type="ECO:0000256" key="1">
    <source>
        <dbReference type="SAM" id="MobiDB-lite"/>
    </source>
</evidence>
<feature type="compositionally biased region" description="Basic and acidic residues" evidence="1">
    <location>
        <begin position="27"/>
        <end position="37"/>
    </location>
</feature>
<reference evidence="2 3" key="1">
    <citation type="submission" date="2019-03" db="EMBL/GenBank/DDBJ databases">
        <title>Genomic Encyclopedia of Type Strains, Phase III (KMG-III): the genomes of soil and plant-associated and newly described type strains.</title>
        <authorList>
            <person name="Whitman W."/>
        </authorList>
    </citation>
    <scope>NUCLEOTIDE SEQUENCE [LARGE SCALE GENOMIC DNA]</scope>
    <source>
        <strain evidence="2 3">CECT 7378</strain>
    </source>
</reference>
<dbReference type="AlphaFoldDB" id="A0A4R6M4J6"/>
<name>A0A4R6M4J6_9GAMM</name>
<evidence type="ECO:0000313" key="3">
    <source>
        <dbReference type="Proteomes" id="UP000294656"/>
    </source>
</evidence>
<feature type="compositionally biased region" description="Polar residues" evidence="1">
    <location>
        <begin position="1"/>
        <end position="25"/>
    </location>
</feature>
<keyword evidence="3" id="KW-1185">Reference proteome</keyword>
<dbReference type="InterPro" id="IPR035924">
    <property type="entry name" value="FlaG-like_sf"/>
</dbReference>
<feature type="region of interest" description="Disordered" evidence="1">
    <location>
        <begin position="1"/>
        <end position="79"/>
    </location>
</feature>
<dbReference type="Pfam" id="PF03646">
    <property type="entry name" value="FlaG"/>
    <property type="match status" value="1"/>
</dbReference>
<feature type="compositionally biased region" description="Basic and acidic residues" evidence="1">
    <location>
        <begin position="44"/>
        <end position="63"/>
    </location>
</feature>
<protein>
    <submittedName>
        <fullName evidence="2">Flagellar protein FlaG</fullName>
    </submittedName>
</protein>
<proteinExistence type="predicted"/>
<evidence type="ECO:0000313" key="2">
    <source>
        <dbReference type="EMBL" id="TDO96223.1"/>
    </source>
</evidence>
<accession>A0A4R6M4J6</accession>
<dbReference type="RefSeq" id="WP_133504523.1">
    <property type="nucleotide sequence ID" value="NZ_SNXC01000014.1"/>
</dbReference>
<comment type="caution">
    <text evidence="2">The sequence shown here is derived from an EMBL/GenBank/DDBJ whole genome shotgun (WGS) entry which is preliminary data.</text>
</comment>
<sequence>MSISSDVSKQAFSQLQASQEAQATTARDFKEAYKRDSQVVQKTADTDHTASDNKESGENHTGDESSNISSQLEDLKAEEVNQKMRQLNVSISFETSEDGESNIVKVLDRETGETVRQIPTEEFLKISKRIDEIFDEVSDLKGSLVNSEV</sequence>
<dbReference type="InterPro" id="IPR005186">
    <property type="entry name" value="FlaG"/>
</dbReference>
<dbReference type="PANTHER" id="PTHR37166">
    <property type="entry name" value="PROTEIN FLAG"/>
    <property type="match status" value="1"/>
</dbReference>